<organism evidence="1 2">
    <name type="scientific">Raoultella terrigena</name>
    <name type="common">Klebsiella terrigena</name>
    <dbReference type="NCBI Taxonomy" id="577"/>
    <lineage>
        <taxon>Bacteria</taxon>
        <taxon>Pseudomonadati</taxon>
        <taxon>Pseudomonadota</taxon>
        <taxon>Gammaproteobacteria</taxon>
        <taxon>Enterobacterales</taxon>
        <taxon>Enterobacteriaceae</taxon>
        <taxon>Klebsiella/Raoultella group</taxon>
        <taxon>Raoultella</taxon>
    </lineage>
</organism>
<gene>
    <name evidence="1" type="ORF">NCTC13098_02604</name>
</gene>
<reference evidence="1 2" key="1">
    <citation type="submission" date="2018-12" db="EMBL/GenBank/DDBJ databases">
        <authorList>
            <consortium name="Pathogen Informatics"/>
        </authorList>
    </citation>
    <scope>NUCLEOTIDE SEQUENCE [LARGE SCALE GENOMIC DNA]</scope>
    <source>
        <strain evidence="1 2">NCTC13098</strain>
    </source>
</reference>
<protein>
    <submittedName>
        <fullName evidence="1">Uncharacterized protein</fullName>
    </submittedName>
</protein>
<evidence type="ECO:0000313" key="2">
    <source>
        <dbReference type="Proteomes" id="UP000274346"/>
    </source>
</evidence>
<name>A0A3P8M2L5_RAOTE</name>
<dbReference type="KEGG" id="rtg:NCTC13098_02604"/>
<dbReference type="AlphaFoldDB" id="A0A3P8M2L5"/>
<sequence>MTLHILNAQKKLTAHSEWLRTSLTETYERAKGQCGSLLWMLWLKLEVMSSRKKGTSDIALSPVLFMSLLILKTLHSAKMTLIT</sequence>
<dbReference type="Proteomes" id="UP000274346">
    <property type="component" value="Chromosome"/>
</dbReference>
<proteinExistence type="predicted"/>
<evidence type="ECO:0000313" key="1">
    <source>
        <dbReference type="EMBL" id="VDR26263.1"/>
    </source>
</evidence>
<accession>A0A3P8M2L5</accession>
<dbReference type="EMBL" id="LR131271">
    <property type="protein sequence ID" value="VDR26263.1"/>
    <property type="molecule type" value="Genomic_DNA"/>
</dbReference>